<proteinExistence type="predicted"/>
<dbReference type="EMBL" id="CP159992">
    <property type="protein sequence ID" value="XCP93119.1"/>
    <property type="molecule type" value="Genomic_DNA"/>
</dbReference>
<accession>A0AAU8N690</accession>
<protein>
    <recommendedName>
        <fullName evidence="2">Phospholipase C/D domain-containing protein</fullName>
    </recommendedName>
</protein>
<organism evidence="1">
    <name type="scientific">Paenibacillus sp. AN1007</name>
    <dbReference type="NCBI Taxonomy" id="3151385"/>
    <lineage>
        <taxon>Bacteria</taxon>
        <taxon>Bacillati</taxon>
        <taxon>Bacillota</taxon>
        <taxon>Bacilli</taxon>
        <taxon>Bacillales</taxon>
        <taxon>Paenibacillaceae</taxon>
        <taxon>Paenibacillus</taxon>
    </lineage>
</organism>
<evidence type="ECO:0008006" key="2">
    <source>
        <dbReference type="Google" id="ProtNLM"/>
    </source>
</evidence>
<evidence type="ECO:0000313" key="1">
    <source>
        <dbReference type="EMBL" id="XCP93119.1"/>
    </source>
</evidence>
<name>A0AAU8N690_9BACL</name>
<sequence length="211" mass="24769">MPWPMVHFAIASEIVPHPSPTLLLGSLAPDSIHVRTNVRSEKAKTHLMATEHQFAADTDLQQVMASEMNVLRMRRDPQFLHYLCGYIAHIYTDREWTFQIYPPYEADPNGREIYTHDVKKLEFRIRREYAGASEWLDQLRIAKGYEFGGLKAQEVCAYREEKFDFFAYSENEPDGDLKILTMETVTEFIHKTASDLKTRFKEWQIYEQLQS</sequence>
<reference evidence="1" key="1">
    <citation type="submission" date="2024-05" db="EMBL/GenBank/DDBJ databases">
        <title>Draft genome assemblies of 36 bacteria isolated from hibernating arctic ground squirrels.</title>
        <authorList>
            <person name="McKee H."/>
            <person name="Mullen L."/>
            <person name="Drown D.M."/>
            <person name="Duddleston K.N."/>
        </authorList>
    </citation>
    <scope>NUCLEOTIDE SEQUENCE</scope>
    <source>
        <strain evidence="1">AN1007</strain>
    </source>
</reference>
<dbReference type="RefSeq" id="WP_342554946.1">
    <property type="nucleotide sequence ID" value="NZ_CP159992.1"/>
</dbReference>
<dbReference type="AlphaFoldDB" id="A0AAU8N690"/>
<gene>
    <name evidence="1" type="ORF">ABXS70_17985</name>
</gene>